<dbReference type="SMART" id="SM00534">
    <property type="entry name" value="MUTSac"/>
    <property type="match status" value="1"/>
</dbReference>
<dbReference type="PROSITE" id="PS00486">
    <property type="entry name" value="DNA_MISMATCH_REPAIR_2"/>
    <property type="match status" value="1"/>
</dbReference>
<dbReference type="PANTHER" id="PTHR11361">
    <property type="entry name" value="DNA MISMATCH REPAIR PROTEIN MUTS FAMILY MEMBER"/>
    <property type="match status" value="1"/>
</dbReference>
<dbReference type="PIRSF" id="PIRSF005813">
    <property type="entry name" value="MSH2"/>
    <property type="match status" value="1"/>
</dbReference>
<dbReference type="InterPro" id="IPR036187">
    <property type="entry name" value="DNA_mismatch_repair_MutS_sf"/>
</dbReference>
<dbReference type="GO" id="GO:0030983">
    <property type="term" value="F:mismatched DNA binding"/>
    <property type="evidence" value="ECO:0007669"/>
    <property type="project" value="InterPro"/>
</dbReference>
<accession>A0A0C3L056</accession>
<comment type="similarity">
    <text evidence="1">Belongs to the DNA mismatch repair MutS family.</text>
</comment>
<dbReference type="SUPFAM" id="SSF52540">
    <property type="entry name" value="P-loop containing nucleoside triphosphate hydrolases"/>
    <property type="match status" value="1"/>
</dbReference>
<dbReference type="Pfam" id="PF00488">
    <property type="entry name" value="MutS_V"/>
    <property type="match status" value="1"/>
</dbReference>
<dbReference type="OrthoDB" id="29596at2759"/>
<reference evidence="6 7" key="1">
    <citation type="submission" date="2014-04" db="EMBL/GenBank/DDBJ databases">
        <authorList>
            <consortium name="DOE Joint Genome Institute"/>
            <person name="Kuo A."/>
            <person name="Girlanda M."/>
            <person name="Perotto S."/>
            <person name="Kohler A."/>
            <person name="Nagy L.G."/>
            <person name="Floudas D."/>
            <person name="Copeland A."/>
            <person name="Barry K.W."/>
            <person name="Cichocki N."/>
            <person name="Veneault-Fourrey C."/>
            <person name="LaButti K."/>
            <person name="Lindquist E.A."/>
            <person name="Lipzen A."/>
            <person name="Lundell T."/>
            <person name="Morin E."/>
            <person name="Murat C."/>
            <person name="Sun H."/>
            <person name="Tunlid A."/>
            <person name="Henrissat B."/>
            <person name="Grigoriev I.V."/>
            <person name="Hibbett D.S."/>
            <person name="Martin F."/>
            <person name="Nordberg H.P."/>
            <person name="Cantor M.N."/>
            <person name="Hua S.X."/>
        </authorList>
    </citation>
    <scope>NUCLEOTIDE SEQUENCE [LARGE SCALE GENOMIC DNA]</scope>
    <source>
        <strain evidence="6 7">MUT 4182</strain>
    </source>
</reference>
<keyword evidence="7" id="KW-1185">Reference proteome</keyword>
<dbReference type="PANTHER" id="PTHR11361:SF20">
    <property type="entry name" value="MUTS PROTEIN HOMOLOG 5"/>
    <property type="match status" value="1"/>
</dbReference>
<dbReference type="HOGENOM" id="CLU_002472_8_0_1"/>
<dbReference type="STRING" id="1051891.A0A0C3L056"/>
<dbReference type="GO" id="GO:0051026">
    <property type="term" value="P:chiasma assembly"/>
    <property type="evidence" value="ECO:0007669"/>
    <property type="project" value="TreeGrafter"/>
</dbReference>
<feature type="domain" description="DNA mismatch repair proteins mutS family" evidence="5">
    <location>
        <begin position="666"/>
        <end position="682"/>
    </location>
</feature>
<dbReference type="CDD" id="cd03281">
    <property type="entry name" value="ABC_MSH5_euk"/>
    <property type="match status" value="1"/>
</dbReference>
<dbReference type="SUPFAM" id="SSF48334">
    <property type="entry name" value="DNA repair protein MutS, domain III"/>
    <property type="match status" value="1"/>
</dbReference>
<dbReference type="InterPro" id="IPR027417">
    <property type="entry name" value="P-loop_NTPase"/>
</dbReference>
<evidence type="ECO:0000256" key="2">
    <source>
        <dbReference type="ARBA" id="ARBA00022741"/>
    </source>
</evidence>
<dbReference type="GO" id="GO:0006298">
    <property type="term" value="P:mismatch repair"/>
    <property type="evidence" value="ECO:0007669"/>
    <property type="project" value="InterPro"/>
</dbReference>
<evidence type="ECO:0000256" key="3">
    <source>
        <dbReference type="ARBA" id="ARBA00022840"/>
    </source>
</evidence>
<sequence length="871" mass="97639">MNDLHSIPCSRGRIGAAFFDPAQRTMHLLEDTCESNHFDLTRMILEQLCPDVILSSSRADEALIRECQIYMDETSGRFRVRPHKEFSPEQGREKMLSLRIVSEIKEYEDPSLMEQSVSRNAYDFMGTRNGSLTDSHMNKWAASIRAFNFATITAPLCASPIMSAAGALLDYLVRIHATTDLTLEGIEGLDIVDIRPLSLQKSMLINVDALHSLQVFSSESHASIHSDKTKEGLSLFAGILDHTRTKSGRALLKRWLLRPSLDIQAIRSRHDALDCFLLGENLPSVDALHSHLRGLRNTPRTITALKNGKAGIREWTALVKFTYHVIMLEEALSELSCSAGVDIIERVRGILNRNDFKILGALINETIDWEASLNEARVCVRYHVDPLLDDRKRIYDSLSIFLAKVAQRIGEGVPLDVADNLNVIYFPQLGYLITIPLRDEWRHDTNTEIVQGWTFQFSTECHVYFKNQDMHGHDCDHSQIVHFAPVAREIEIIHGLQEKVLERDTLIKETCDVCAELDCLLSFATASRLYNWIRPEISEMNILDIKNGRHPLQELCESSFVPNDISLTGSGVVDVEDSTGDNQALSVLICTGPNACGKSIYLKQNAIIPIMSQIGCFVPAERARLGIIDKIFTRVQTKESVGKIQSAFMIDLAQVSLALRNCTARSLVVMDEFGKGTMPSDGAGLLCGVLRYFLSRSYECPMVLVATHFHELFRNNFLPSYLPAKFSHMQVIIADEIAHSVSGPDARGLADPANVEDELDTEVKGQLLDNFTFLFRVAPGLCLKSHAAQCAMLNGVPRKVVQRAQRVRQVPSFDHLVNQNIMALLDEQMTEKELEELREAEAVTRRFCSLDLGKSANLRLRLAEVVGRQPS</sequence>
<keyword evidence="4" id="KW-0238">DNA-binding</keyword>
<evidence type="ECO:0000313" key="6">
    <source>
        <dbReference type="EMBL" id="KIO27058.1"/>
    </source>
</evidence>
<dbReference type="InterPro" id="IPR011184">
    <property type="entry name" value="DNA_mismatch_repair_Msh2"/>
</dbReference>
<dbReference type="GO" id="GO:0005524">
    <property type="term" value="F:ATP binding"/>
    <property type="evidence" value="ECO:0007669"/>
    <property type="project" value="UniProtKB-KW"/>
</dbReference>
<protein>
    <recommendedName>
        <fullName evidence="5">DNA mismatch repair proteins mutS family domain-containing protein</fullName>
    </recommendedName>
</protein>
<evidence type="ECO:0000259" key="5">
    <source>
        <dbReference type="PROSITE" id="PS00486"/>
    </source>
</evidence>
<dbReference type="GO" id="GO:0140664">
    <property type="term" value="F:ATP-dependent DNA damage sensor activity"/>
    <property type="evidence" value="ECO:0007669"/>
    <property type="project" value="InterPro"/>
</dbReference>
<dbReference type="SMART" id="SM00533">
    <property type="entry name" value="MUTSd"/>
    <property type="match status" value="1"/>
</dbReference>
<dbReference type="Proteomes" id="UP000054248">
    <property type="component" value="Unassembled WGS sequence"/>
</dbReference>
<dbReference type="AlphaFoldDB" id="A0A0C3L056"/>
<organism evidence="6 7">
    <name type="scientific">Tulasnella calospora MUT 4182</name>
    <dbReference type="NCBI Taxonomy" id="1051891"/>
    <lineage>
        <taxon>Eukaryota</taxon>
        <taxon>Fungi</taxon>
        <taxon>Dikarya</taxon>
        <taxon>Basidiomycota</taxon>
        <taxon>Agaricomycotina</taxon>
        <taxon>Agaricomycetes</taxon>
        <taxon>Cantharellales</taxon>
        <taxon>Tulasnellaceae</taxon>
        <taxon>Tulasnella</taxon>
    </lineage>
</organism>
<evidence type="ECO:0000256" key="1">
    <source>
        <dbReference type="ARBA" id="ARBA00006271"/>
    </source>
</evidence>
<keyword evidence="2" id="KW-0547">Nucleotide-binding</keyword>
<reference evidence="7" key="2">
    <citation type="submission" date="2015-01" db="EMBL/GenBank/DDBJ databases">
        <title>Evolutionary Origins and Diversification of the Mycorrhizal Mutualists.</title>
        <authorList>
            <consortium name="DOE Joint Genome Institute"/>
            <consortium name="Mycorrhizal Genomics Consortium"/>
            <person name="Kohler A."/>
            <person name="Kuo A."/>
            <person name="Nagy L.G."/>
            <person name="Floudas D."/>
            <person name="Copeland A."/>
            <person name="Barry K.W."/>
            <person name="Cichocki N."/>
            <person name="Veneault-Fourrey C."/>
            <person name="LaButti K."/>
            <person name="Lindquist E.A."/>
            <person name="Lipzen A."/>
            <person name="Lundell T."/>
            <person name="Morin E."/>
            <person name="Murat C."/>
            <person name="Riley R."/>
            <person name="Ohm R."/>
            <person name="Sun H."/>
            <person name="Tunlid A."/>
            <person name="Henrissat B."/>
            <person name="Grigoriev I.V."/>
            <person name="Hibbett D.S."/>
            <person name="Martin F."/>
        </authorList>
    </citation>
    <scope>NUCLEOTIDE SEQUENCE [LARGE SCALE GENOMIC DNA]</scope>
    <source>
        <strain evidence="7">MUT 4182</strain>
    </source>
</reference>
<evidence type="ECO:0000313" key="7">
    <source>
        <dbReference type="Proteomes" id="UP000054248"/>
    </source>
</evidence>
<name>A0A0C3L056_9AGAM</name>
<dbReference type="EMBL" id="KN823015">
    <property type="protein sequence ID" value="KIO27058.1"/>
    <property type="molecule type" value="Genomic_DNA"/>
</dbReference>
<dbReference type="InterPro" id="IPR007696">
    <property type="entry name" value="DNA_mismatch_repair_MutS_core"/>
</dbReference>
<keyword evidence="3" id="KW-0067">ATP-binding</keyword>
<dbReference type="Gene3D" id="1.10.1420.10">
    <property type="match status" value="1"/>
</dbReference>
<evidence type="ECO:0000256" key="4">
    <source>
        <dbReference type="ARBA" id="ARBA00023125"/>
    </source>
</evidence>
<dbReference type="Gene3D" id="3.40.50.300">
    <property type="entry name" value="P-loop containing nucleotide triphosphate hydrolases"/>
    <property type="match status" value="1"/>
</dbReference>
<dbReference type="Pfam" id="PF05192">
    <property type="entry name" value="MutS_III"/>
    <property type="match status" value="1"/>
</dbReference>
<dbReference type="InterPro" id="IPR000432">
    <property type="entry name" value="DNA_mismatch_repair_MutS_C"/>
</dbReference>
<proteinExistence type="inferred from homology"/>
<gene>
    <name evidence="6" type="ORF">M407DRAFT_73753</name>
</gene>
<dbReference type="InterPro" id="IPR045076">
    <property type="entry name" value="MutS"/>
</dbReference>
<dbReference type="GO" id="GO:0005634">
    <property type="term" value="C:nucleus"/>
    <property type="evidence" value="ECO:0007669"/>
    <property type="project" value="TreeGrafter"/>
</dbReference>